<evidence type="ECO:0008006" key="3">
    <source>
        <dbReference type="Google" id="ProtNLM"/>
    </source>
</evidence>
<comment type="caution">
    <text evidence="1">The sequence shown here is derived from an EMBL/GenBank/DDBJ whole genome shotgun (WGS) entry which is preliminary data.</text>
</comment>
<reference evidence="1 2" key="1">
    <citation type="submission" date="2017-09" db="EMBL/GenBank/DDBJ databases">
        <title>Draft Genome Sequence of Corynebacterium accolens AH4003.</title>
        <authorList>
            <person name="Chen Y."/>
            <person name="Oosthuysen W.F."/>
            <person name="Kelley S."/>
            <person name="Horswill A."/>
        </authorList>
    </citation>
    <scope>NUCLEOTIDE SEQUENCE [LARGE SCALE GENOMIC DNA]</scope>
    <source>
        <strain evidence="1 2">AH4003</strain>
    </source>
</reference>
<evidence type="ECO:0000313" key="1">
    <source>
        <dbReference type="EMBL" id="PCC83744.1"/>
    </source>
</evidence>
<accession>A0A2A4AMU6</accession>
<name>A0A2A4AMU6_9CORY</name>
<dbReference type="AlphaFoldDB" id="A0A2A4AMU6"/>
<evidence type="ECO:0000313" key="2">
    <source>
        <dbReference type="Proteomes" id="UP000218690"/>
    </source>
</evidence>
<sequence>MEVLDCPSADVSAADLGLRLNGPRPQALSMTVLHGSDGLRLELDIIGASHTASVYRDETLLFREEISCHCEGPLPQTYGEMTGYELKTDVAKHGADSFAAEFQRVSGTDWHSAQFPGQGEYHVTALKGTALEDCAGFEWETVHMYPAEEIIVKTTSRWIP</sequence>
<dbReference type="Proteomes" id="UP000218690">
    <property type="component" value="Unassembled WGS sequence"/>
</dbReference>
<proteinExistence type="predicted"/>
<protein>
    <recommendedName>
        <fullName evidence="3">DUF2617 domain-containing protein</fullName>
    </recommendedName>
</protein>
<dbReference type="Pfam" id="PF10936">
    <property type="entry name" value="DUF2617"/>
    <property type="match status" value="1"/>
</dbReference>
<organism evidence="1 2">
    <name type="scientific">Corynebacterium accolens</name>
    <dbReference type="NCBI Taxonomy" id="38284"/>
    <lineage>
        <taxon>Bacteria</taxon>
        <taxon>Bacillati</taxon>
        <taxon>Actinomycetota</taxon>
        <taxon>Actinomycetes</taxon>
        <taxon>Mycobacteriales</taxon>
        <taxon>Corynebacteriaceae</taxon>
        <taxon>Corynebacterium</taxon>
    </lineage>
</organism>
<dbReference type="InterPro" id="IPR024486">
    <property type="entry name" value="DUF2617"/>
</dbReference>
<gene>
    <name evidence="1" type="ORF">COM45_01780</name>
</gene>
<dbReference type="EMBL" id="NWBP01000007">
    <property type="protein sequence ID" value="PCC83744.1"/>
    <property type="molecule type" value="Genomic_DNA"/>
</dbReference>